<reference evidence="8 9" key="1">
    <citation type="submission" date="2019-02" db="EMBL/GenBank/DDBJ databases">
        <title>Deep-cultivation of Planctomycetes and their phenomic and genomic characterization uncovers novel biology.</title>
        <authorList>
            <person name="Wiegand S."/>
            <person name="Jogler M."/>
            <person name="Boedeker C."/>
            <person name="Pinto D."/>
            <person name="Vollmers J."/>
            <person name="Rivas-Marin E."/>
            <person name="Kohn T."/>
            <person name="Peeters S.H."/>
            <person name="Heuer A."/>
            <person name="Rast P."/>
            <person name="Oberbeckmann S."/>
            <person name="Bunk B."/>
            <person name="Jeske O."/>
            <person name="Meyerdierks A."/>
            <person name="Storesund J.E."/>
            <person name="Kallscheuer N."/>
            <person name="Luecker S."/>
            <person name="Lage O.M."/>
            <person name="Pohl T."/>
            <person name="Merkel B.J."/>
            <person name="Hornburger P."/>
            <person name="Mueller R.-W."/>
            <person name="Bruemmer F."/>
            <person name="Labrenz M."/>
            <person name="Spormann A.M."/>
            <person name="Op den Camp H."/>
            <person name="Overmann J."/>
            <person name="Amann R."/>
            <person name="Jetten M.S.M."/>
            <person name="Mascher T."/>
            <person name="Medema M.H."/>
            <person name="Devos D.P."/>
            <person name="Kaster A.-K."/>
            <person name="Ovreas L."/>
            <person name="Rohde M."/>
            <person name="Galperin M.Y."/>
            <person name="Jogler C."/>
        </authorList>
    </citation>
    <scope>NUCLEOTIDE SEQUENCE [LARGE SCALE GENOMIC DNA]</scope>
    <source>
        <strain evidence="8 9">Q31a</strain>
    </source>
</reference>
<dbReference type="RefSeq" id="WP_145086324.1">
    <property type="nucleotide sequence ID" value="NZ_CP036298.1"/>
</dbReference>
<feature type="transmembrane region" description="Helical" evidence="6">
    <location>
        <begin position="304"/>
        <end position="321"/>
    </location>
</feature>
<evidence type="ECO:0000256" key="5">
    <source>
        <dbReference type="SAM" id="MobiDB-lite"/>
    </source>
</evidence>
<dbReference type="InterPro" id="IPR007016">
    <property type="entry name" value="O-antigen_ligase-rel_domated"/>
</dbReference>
<evidence type="ECO:0000256" key="4">
    <source>
        <dbReference type="ARBA" id="ARBA00023136"/>
    </source>
</evidence>
<name>A0A518GHG6_9BACT</name>
<dbReference type="PANTHER" id="PTHR37422">
    <property type="entry name" value="TEICHURONIC ACID BIOSYNTHESIS PROTEIN TUAE"/>
    <property type="match status" value="1"/>
</dbReference>
<gene>
    <name evidence="8" type="ORF">Q31a_64200</name>
</gene>
<feature type="compositionally biased region" description="Polar residues" evidence="5">
    <location>
        <begin position="1"/>
        <end position="11"/>
    </location>
</feature>
<comment type="subcellular location">
    <subcellularLocation>
        <location evidence="1">Membrane</location>
        <topology evidence="1">Multi-pass membrane protein</topology>
    </subcellularLocation>
</comment>
<keyword evidence="9" id="KW-1185">Reference proteome</keyword>
<feature type="transmembrane region" description="Helical" evidence="6">
    <location>
        <begin position="591"/>
        <end position="615"/>
    </location>
</feature>
<evidence type="ECO:0000313" key="8">
    <source>
        <dbReference type="EMBL" id="QDV28027.1"/>
    </source>
</evidence>
<dbReference type="GO" id="GO:0016020">
    <property type="term" value="C:membrane"/>
    <property type="evidence" value="ECO:0007669"/>
    <property type="project" value="UniProtKB-SubCell"/>
</dbReference>
<feature type="transmembrane region" description="Helical" evidence="6">
    <location>
        <begin position="540"/>
        <end position="571"/>
    </location>
</feature>
<feature type="transmembrane region" description="Helical" evidence="6">
    <location>
        <begin position="40"/>
        <end position="57"/>
    </location>
</feature>
<feature type="transmembrane region" description="Helical" evidence="6">
    <location>
        <begin position="414"/>
        <end position="435"/>
    </location>
</feature>
<dbReference type="InterPro" id="IPR051533">
    <property type="entry name" value="WaaL-like"/>
</dbReference>
<dbReference type="Proteomes" id="UP000318017">
    <property type="component" value="Chromosome"/>
</dbReference>
<feature type="transmembrane region" description="Helical" evidence="6">
    <location>
        <begin position="509"/>
        <end position="528"/>
    </location>
</feature>
<keyword evidence="3 6" id="KW-1133">Transmembrane helix</keyword>
<evidence type="ECO:0000259" key="7">
    <source>
        <dbReference type="Pfam" id="PF04932"/>
    </source>
</evidence>
<evidence type="ECO:0000256" key="2">
    <source>
        <dbReference type="ARBA" id="ARBA00022692"/>
    </source>
</evidence>
<feature type="transmembrane region" description="Helical" evidence="6">
    <location>
        <begin position="236"/>
        <end position="256"/>
    </location>
</feature>
<keyword evidence="4 6" id="KW-0472">Membrane</keyword>
<dbReference type="Pfam" id="PF04932">
    <property type="entry name" value="Wzy_C"/>
    <property type="match status" value="1"/>
</dbReference>
<dbReference type="AlphaFoldDB" id="A0A518GHG6"/>
<evidence type="ECO:0000256" key="3">
    <source>
        <dbReference type="ARBA" id="ARBA00022989"/>
    </source>
</evidence>
<dbReference type="PANTHER" id="PTHR37422:SF23">
    <property type="entry name" value="TEICHURONIC ACID BIOSYNTHESIS PROTEIN TUAE"/>
    <property type="match status" value="1"/>
</dbReference>
<keyword evidence="8" id="KW-0436">Ligase</keyword>
<evidence type="ECO:0000256" key="6">
    <source>
        <dbReference type="SAM" id="Phobius"/>
    </source>
</evidence>
<feature type="region of interest" description="Disordered" evidence="5">
    <location>
        <begin position="1"/>
        <end position="29"/>
    </location>
</feature>
<proteinExistence type="predicted"/>
<feature type="transmembrane region" description="Helical" evidence="6">
    <location>
        <begin position="131"/>
        <end position="149"/>
    </location>
</feature>
<keyword evidence="2 6" id="KW-0812">Transmembrane</keyword>
<sequence length="827" mass="89777">MNKQRTATRHQGASAPARTAPPPRATQTDQTGVQILGHRLWSAAAALFGMLLVWAFLSPHDSTSVFSGGAQPQNLGWLLAGLLAACAAICTNRGIQFSRWDYALGGLALLWLVAVTLLAGRECNPRTAWNGFWQVVALAGCYSIARCLSLGGRTRAALVTLCVASCVAVATIGLHQVTFDFTRMRASYQNDPEGTMREMGVFAPPGSPERMRLENRLNSPEPFATYALANSLATSLSGGLLLMLGLGFTGLAPYLARGASLPNTPQTPHPSQPTLWPRIARWGIVGVGLCLVFLIWFLTRSRTAYIAVLVSLGYWFLLNRLERPGFLAPRHVQWLVGVCLAIVGLAGLWLFLNDRLVLSESANSFTFRLEYWYATLQLLKEHGLFGVGLGNFQAYYPQYKLERASETIADPHNAFLDIAATLSVPIALLTLVWIVRRLTPKSGAQAIRLEAAPPPTASSHTTDNLHSAPLPDALDRQLAQFTVWGAAVGGAACVLALALLSGFDLLVTLVAWTGGGIVAWQLWPAAIAMTRDDSRASPTIVAAATAMVVCLLASGSWQASGIAIPLLVLLANSQPATAGVGSSNPQRGRRFSAVVATVGFASFVYLSWLPAVGVWTAEQELQSAQDDEQALAITTQALQDDPFNTEPLQWRVDILVRRALLGPSDRLAVATSQAEDAMDEWLSVDFASFLNWKYAGERLLELAAQAHAQGQDPHALLERSLHFYTQAASRFPSDVELQLQVALTAYLTGDREIYRLGLEEAYRLSEQSPHDDKKLETQTIWLPLQLGDLLRPPLSSDFPPFPAQVADHIPAEPVANWLRKTMVEPTQ</sequence>
<feature type="transmembrane region" description="Helical" evidence="6">
    <location>
        <begin position="481"/>
        <end position="503"/>
    </location>
</feature>
<evidence type="ECO:0000313" key="9">
    <source>
        <dbReference type="Proteomes" id="UP000318017"/>
    </source>
</evidence>
<feature type="domain" description="O-antigen ligase-related" evidence="7">
    <location>
        <begin position="289"/>
        <end position="422"/>
    </location>
</feature>
<dbReference type="OrthoDB" id="274640at2"/>
<feature type="transmembrane region" description="Helical" evidence="6">
    <location>
        <begin position="156"/>
        <end position="177"/>
    </location>
</feature>
<feature type="transmembrane region" description="Helical" evidence="6">
    <location>
        <begin position="333"/>
        <end position="352"/>
    </location>
</feature>
<feature type="transmembrane region" description="Helical" evidence="6">
    <location>
        <begin position="77"/>
        <end position="95"/>
    </location>
</feature>
<organism evidence="8 9">
    <name type="scientific">Aureliella helgolandensis</name>
    <dbReference type="NCBI Taxonomy" id="2527968"/>
    <lineage>
        <taxon>Bacteria</taxon>
        <taxon>Pseudomonadati</taxon>
        <taxon>Planctomycetota</taxon>
        <taxon>Planctomycetia</taxon>
        <taxon>Pirellulales</taxon>
        <taxon>Pirellulaceae</taxon>
        <taxon>Aureliella</taxon>
    </lineage>
</organism>
<dbReference type="EMBL" id="CP036298">
    <property type="protein sequence ID" value="QDV28027.1"/>
    <property type="molecule type" value="Genomic_DNA"/>
</dbReference>
<feature type="transmembrane region" description="Helical" evidence="6">
    <location>
        <begin position="279"/>
        <end position="298"/>
    </location>
</feature>
<feature type="transmembrane region" description="Helical" evidence="6">
    <location>
        <begin position="102"/>
        <end position="119"/>
    </location>
</feature>
<evidence type="ECO:0000256" key="1">
    <source>
        <dbReference type="ARBA" id="ARBA00004141"/>
    </source>
</evidence>
<dbReference type="KEGG" id="ahel:Q31a_64200"/>
<accession>A0A518GHG6</accession>
<dbReference type="GO" id="GO:0016874">
    <property type="term" value="F:ligase activity"/>
    <property type="evidence" value="ECO:0007669"/>
    <property type="project" value="UniProtKB-KW"/>
</dbReference>
<protein>
    <submittedName>
        <fullName evidence="8">O-Antigen ligase</fullName>
    </submittedName>
</protein>